<dbReference type="Pfam" id="PF03118">
    <property type="entry name" value="RNA_pol_A_CTD"/>
    <property type="match status" value="1"/>
</dbReference>
<reference evidence="2" key="1">
    <citation type="submission" date="2017-04" db="EMBL/GenBank/DDBJ databases">
        <title>Unveiling RNA virosphere associated with marine microorganisms.</title>
        <authorList>
            <person name="Urayama S."/>
            <person name="Takaki Y."/>
            <person name="Nishi S."/>
            <person name="Yoshida Y."/>
            <person name="Deguchi S."/>
            <person name="Takai K."/>
            <person name="Nunoura T."/>
        </authorList>
    </citation>
    <scope>NUCLEOTIDE SEQUENCE</scope>
</reference>
<organism evidence="2">
    <name type="scientific">viral metagenome</name>
    <dbReference type="NCBI Taxonomy" id="1070528"/>
    <lineage>
        <taxon>unclassified sequences</taxon>
        <taxon>metagenomes</taxon>
        <taxon>organismal metagenomes</taxon>
    </lineage>
</organism>
<feature type="domain" description="RNA polymerase alpha subunit C-terminal" evidence="1">
    <location>
        <begin position="125"/>
        <end position="174"/>
    </location>
</feature>
<dbReference type="EMBL" id="BDQC01000144">
    <property type="protein sequence ID" value="GBH22535.1"/>
    <property type="molecule type" value="Genomic_RNA"/>
</dbReference>
<evidence type="ECO:0000313" key="2">
    <source>
        <dbReference type="EMBL" id="GBH22337.1"/>
    </source>
</evidence>
<protein>
    <recommendedName>
        <fullName evidence="1">RNA polymerase alpha subunit C-terminal domain-containing protein</fullName>
    </recommendedName>
</protein>
<dbReference type="EMBL" id="BDQD01000131">
    <property type="protein sequence ID" value="GBH22690.1"/>
    <property type="molecule type" value="Genomic_RNA"/>
</dbReference>
<dbReference type="EMBL" id="BDQB01000224">
    <property type="protein sequence ID" value="GBH22337.1"/>
    <property type="molecule type" value="Genomic_RNA"/>
</dbReference>
<dbReference type="SUPFAM" id="SSF47789">
    <property type="entry name" value="C-terminal domain of RNA polymerase alpha subunit"/>
    <property type="match status" value="1"/>
</dbReference>
<dbReference type="GO" id="GO:0003899">
    <property type="term" value="F:DNA-directed RNA polymerase activity"/>
    <property type="evidence" value="ECO:0007669"/>
    <property type="project" value="InterPro"/>
</dbReference>
<evidence type="ECO:0000259" key="1">
    <source>
        <dbReference type="Pfam" id="PF03118"/>
    </source>
</evidence>
<dbReference type="Gene3D" id="1.10.150.20">
    <property type="entry name" value="5' to 3' exonuclease, C-terminal subdomain"/>
    <property type="match status" value="1"/>
</dbReference>
<sequence length="224" mass="25629">MSALIGDVHISRSVFKQIEEIHQPNDTVRPTAKQITDMMLKNVVRAFIDAKVDEHKYFDPDLFRARKVPGEMNDYVIYPKYSGVADWMESRFTIPVRVVIEPSNRHNIIDRDNIDSMKSAQRLLFKFGLSARARNCLFMADVFALDELQNLTVQEFVNTPNVGHKTLQEIKQAMCRFDIPFSKERKYVPRRTSLPHKDINGLCPTCGNDVGHGTCSVSKIEGID</sequence>
<dbReference type="AlphaFoldDB" id="A0A2V0RB53"/>
<accession>A0A2V0RB53</accession>
<comment type="caution">
    <text evidence="2">The sequence shown here is derived from an EMBL/GenBank/DDBJ whole genome shotgun (WGS) entry which is preliminary data.</text>
</comment>
<dbReference type="InterPro" id="IPR011260">
    <property type="entry name" value="RNAP_asu_C"/>
</dbReference>
<dbReference type="GO" id="GO:0003677">
    <property type="term" value="F:DNA binding"/>
    <property type="evidence" value="ECO:0007669"/>
    <property type="project" value="InterPro"/>
</dbReference>
<proteinExistence type="predicted"/>
<name>A0A2V0RB53_9ZZZZ</name>
<dbReference type="GO" id="GO:0006351">
    <property type="term" value="P:DNA-templated transcription"/>
    <property type="evidence" value="ECO:0007669"/>
    <property type="project" value="InterPro"/>
</dbReference>